<name>A0ABM7QIY4_9GAMM</name>
<sequence>MKFSEADAGGGYLIEGYSAGWISISGRRYTRSLILTPSDIIEPWGPTQAADLNRLHLTAISHLSPRLVLIGTGARSALIDPVLYLSLIERGIGVEVMTTGAACRTYNILMAEGREVVAGLILETND</sequence>
<dbReference type="Gene3D" id="3.40.1230.10">
    <property type="entry name" value="MTH938-like"/>
    <property type="match status" value="1"/>
</dbReference>
<dbReference type="Pfam" id="PF04430">
    <property type="entry name" value="DUF498"/>
    <property type="match status" value="1"/>
</dbReference>
<dbReference type="EMBL" id="AP024563">
    <property type="protein sequence ID" value="BCU05705.1"/>
    <property type="molecule type" value="Genomic_DNA"/>
</dbReference>
<proteinExistence type="predicted"/>
<dbReference type="PANTHER" id="PTHR21192">
    <property type="entry name" value="NUCLEAR PROTEIN E3-3"/>
    <property type="match status" value="1"/>
</dbReference>
<organism evidence="1 2">
    <name type="scientific">Allochromatium tepidum</name>
    <dbReference type="NCBI Taxonomy" id="553982"/>
    <lineage>
        <taxon>Bacteria</taxon>
        <taxon>Pseudomonadati</taxon>
        <taxon>Pseudomonadota</taxon>
        <taxon>Gammaproteobacteria</taxon>
        <taxon>Chromatiales</taxon>
        <taxon>Chromatiaceae</taxon>
        <taxon>Allochromatium</taxon>
    </lineage>
</organism>
<evidence type="ECO:0000313" key="1">
    <source>
        <dbReference type="EMBL" id="BCU05705.1"/>
    </source>
</evidence>
<reference evidence="1 2" key="1">
    <citation type="submission" date="2021-04" db="EMBL/GenBank/DDBJ databases">
        <title>Complete genome sequencing of Allochromatium tepidum strain NZ.</title>
        <authorList>
            <person name="Tsukatani Y."/>
            <person name="Mori H."/>
        </authorList>
    </citation>
    <scope>NUCLEOTIDE SEQUENCE [LARGE SCALE GENOMIC DNA]</scope>
    <source>
        <strain evidence="1 2">NZ</strain>
    </source>
</reference>
<gene>
    <name evidence="1" type="ORF">Atep_03820</name>
</gene>
<dbReference type="InterPro" id="IPR036748">
    <property type="entry name" value="MTH938-like_sf"/>
</dbReference>
<dbReference type="SUPFAM" id="SSF64076">
    <property type="entry name" value="MTH938-like"/>
    <property type="match status" value="1"/>
</dbReference>
<dbReference type="Proteomes" id="UP000680679">
    <property type="component" value="Chromosome"/>
</dbReference>
<dbReference type="RefSeq" id="WP_213379951.1">
    <property type="nucleotide sequence ID" value="NZ_AP024563.1"/>
</dbReference>
<protein>
    <submittedName>
        <fullName evidence="1">Membrane protein</fullName>
    </submittedName>
</protein>
<dbReference type="InterPro" id="IPR007523">
    <property type="entry name" value="NDUFAF3/AAMDC"/>
</dbReference>
<dbReference type="CDD" id="cd05560">
    <property type="entry name" value="Xcc1710_like"/>
    <property type="match status" value="1"/>
</dbReference>
<accession>A0ABM7QIY4</accession>
<keyword evidence="2" id="KW-1185">Reference proteome</keyword>
<dbReference type="PANTHER" id="PTHR21192:SF2">
    <property type="entry name" value="NADH DEHYDROGENASE [UBIQUINONE] 1 ALPHA SUBCOMPLEX ASSEMBLY FACTOR 3"/>
    <property type="match status" value="1"/>
</dbReference>
<evidence type="ECO:0000313" key="2">
    <source>
        <dbReference type="Proteomes" id="UP000680679"/>
    </source>
</evidence>